<feature type="signal peptide" evidence="5">
    <location>
        <begin position="1"/>
        <end position="23"/>
    </location>
</feature>
<keyword evidence="4 5" id="KW-0732">Signal</keyword>
<proteinExistence type="inferred from homology"/>
<dbReference type="CDD" id="cd01146">
    <property type="entry name" value="FhuD"/>
    <property type="match status" value="1"/>
</dbReference>
<evidence type="ECO:0000259" key="6">
    <source>
        <dbReference type="PROSITE" id="PS50983"/>
    </source>
</evidence>
<reference evidence="7 8" key="1">
    <citation type="journal article" date="2019" name="Int. J. Syst. Evol. Microbiol.">
        <title>The Global Catalogue of Microorganisms (GCM) 10K type strain sequencing project: providing services to taxonomists for standard genome sequencing and annotation.</title>
        <authorList>
            <consortium name="The Broad Institute Genomics Platform"/>
            <consortium name="The Broad Institute Genome Sequencing Center for Infectious Disease"/>
            <person name="Wu L."/>
            <person name="Ma J."/>
        </authorList>
    </citation>
    <scope>NUCLEOTIDE SEQUENCE [LARGE SCALE GENOMIC DNA]</scope>
    <source>
        <strain evidence="7 8">JCM 14545</strain>
    </source>
</reference>
<dbReference type="PANTHER" id="PTHR30532:SF24">
    <property type="entry name" value="FERRIC ENTEROBACTIN-BINDING PERIPLASMIC PROTEIN FEPB"/>
    <property type="match status" value="1"/>
</dbReference>
<evidence type="ECO:0000256" key="2">
    <source>
        <dbReference type="ARBA" id="ARBA00008814"/>
    </source>
</evidence>
<dbReference type="PANTHER" id="PTHR30532">
    <property type="entry name" value="IRON III DICITRATE-BINDING PERIPLASMIC PROTEIN"/>
    <property type="match status" value="1"/>
</dbReference>
<organism evidence="7 8">
    <name type="scientific">Amycolatopsis minnesotensis</name>
    <dbReference type="NCBI Taxonomy" id="337894"/>
    <lineage>
        <taxon>Bacteria</taxon>
        <taxon>Bacillati</taxon>
        <taxon>Actinomycetota</taxon>
        <taxon>Actinomycetes</taxon>
        <taxon>Pseudonocardiales</taxon>
        <taxon>Pseudonocardiaceae</taxon>
        <taxon>Amycolatopsis</taxon>
    </lineage>
</organism>
<feature type="domain" description="Fe/B12 periplasmic-binding" evidence="6">
    <location>
        <begin position="55"/>
        <end position="327"/>
    </location>
</feature>
<feature type="chain" id="PRO_5045154314" evidence="5">
    <location>
        <begin position="24"/>
        <end position="339"/>
    </location>
</feature>
<evidence type="ECO:0000313" key="7">
    <source>
        <dbReference type="EMBL" id="GAA1962923.1"/>
    </source>
</evidence>
<gene>
    <name evidence="7" type="ORF">GCM10009754_37780</name>
</gene>
<name>A0ABN2R3E0_9PSEU</name>
<keyword evidence="3" id="KW-0813">Transport</keyword>
<comment type="caution">
    <text evidence="7">The sequence shown here is derived from an EMBL/GenBank/DDBJ whole genome shotgun (WGS) entry which is preliminary data.</text>
</comment>
<sequence length="339" mass="36236">MIRRILAGALAAALMTTAACSSAPERASGQQGLGAYPVTIDHKYGSTTIERAPKRVVTVGLTEQDSLLALGVVPVATTKWVGAFPGEIGPWADAKLAGAPVPEVLQDTSGPQFEKIAALRPDVIIGLYSGMTKESYYKLARIAPTVAQPKEYNDFGIPWQETTKQIGRIVGKQAEAAKLVQGVEDRFAKVRKENPRFEGAGALMATTYDGYFVYGSQDPRSRLLTSLGFKLPADLDAAIGDKFGANISAERTDLLDRDVLIWVVGTAAEGQAKLASDRLYSGLKVAKEKREVFVEDGTPYGHATSFVSVLSLPFQLDRLVPQLAAAIDGDPNTPVKLAS</sequence>
<dbReference type="Proteomes" id="UP001501116">
    <property type="component" value="Unassembled WGS sequence"/>
</dbReference>
<dbReference type="InterPro" id="IPR002491">
    <property type="entry name" value="ABC_transptr_periplasmic_BD"/>
</dbReference>
<evidence type="ECO:0000256" key="3">
    <source>
        <dbReference type="ARBA" id="ARBA00022448"/>
    </source>
</evidence>
<accession>A0ABN2R3E0</accession>
<dbReference type="Gene3D" id="3.40.50.1980">
    <property type="entry name" value="Nitrogenase molybdenum iron protein domain"/>
    <property type="match status" value="2"/>
</dbReference>
<dbReference type="InterPro" id="IPR051313">
    <property type="entry name" value="Bact_iron-sidero_bind"/>
</dbReference>
<dbReference type="PROSITE" id="PS51257">
    <property type="entry name" value="PROKAR_LIPOPROTEIN"/>
    <property type="match status" value="1"/>
</dbReference>
<comment type="subcellular location">
    <subcellularLocation>
        <location evidence="1">Cell envelope</location>
    </subcellularLocation>
</comment>
<evidence type="ECO:0000256" key="5">
    <source>
        <dbReference type="SAM" id="SignalP"/>
    </source>
</evidence>
<evidence type="ECO:0000256" key="4">
    <source>
        <dbReference type="ARBA" id="ARBA00022729"/>
    </source>
</evidence>
<dbReference type="SUPFAM" id="SSF53807">
    <property type="entry name" value="Helical backbone' metal receptor"/>
    <property type="match status" value="1"/>
</dbReference>
<evidence type="ECO:0000313" key="8">
    <source>
        <dbReference type="Proteomes" id="UP001501116"/>
    </source>
</evidence>
<dbReference type="PROSITE" id="PS50983">
    <property type="entry name" value="FE_B12_PBP"/>
    <property type="match status" value="1"/>
</dbReference>
<comment type="similarity">
    <text evidence="2">Belongs to the bacterial solute-binding protein 8 family.</text>
</comment>
<dbReference type="EMBL" id="BAAANN010000014">
    <property type="protein sequence ID" value="GAA1962923.1"/>
    <property type="molecule type" value="Genomic_DNA"/>
</dbReference>
<evidence type="ECO:0000256" key="1">
    <source>
        <dbReference type="ARBA" id="ARBA00004196"/>
    </source>
</evidence>
<protein>
    <submittedName>
        <fullName evidence="7">Iron-siderophore ABC transporter substrate-binding protein</fullName>
    </submittedName>
</protein>
<dbReference type="Pfam" id="PF01497">
    <property type="entry name" value="Peripla_BP_2"/>
    <property type="match status" value="1"/>
</dbReference>
<keyword evidence="8" id="KW-1185">Reference proteome</keyword>